<accession>A0A0A8YFY3</accession>
<dbReference type="AlphaFoldDB" id="A0A0A8YFY3"/>
<organism evidence="1">
    <name type="scientific">Arundo donax</name>
    <name type="common">Giant reed</name>
    <name type="synonym">Donax arundinaceus</name>
    <dbReference type="NCBI Taxonomy" id="35708"/>
    <lineage>
        <taxon>Eukaryota</taxon>
        <taxon>Viridiplantae</taxon>
        <taxon>Streptophyta</taxon>
        <taxon>Embryophyta</taxon>
        <taxon>Tracheophyta</taxon>
        <taxon>Spermatophyta</taxon>
        <taxon>Magnoliopsida</taxon>
        <taxon>Liliopsida</taxon>
        <taxon>Poales</taxon>
        <taxon>Poaceae</taxon>
        <taxon>PACMAD clade</taxon>
        <taxon>Arundinoideae</taxon>
        <taxon>Arundineae</taxon>
        <taxon>Arundo</taxon>
    </lineage>
</organism>
<dbReference type="EMBL" id="GBRH01273730">
    <property type="protein sequence ID" value="JAD24165.1"/>
    <property type="molecule type" value="Transcribed_RNA"/>
</dbReference>
<sequence length="97" mass="10849">MMSFATELICSSGIVFSLRCLFKNKQAHKYPALPYNNSLGTFSVTVISSNELRYWVTISWSSQCFATTAPRAQTPALPLMNVKNPRLAPVPPFQINH</sequence>
<proteinExistence type="predicted"/>
<reference evidence="1" key="2">
    <citation type="journal article" date="2015" name="Data Brief">
        <title>Shoot transcriptome of the giant reed, Arundo donax.</title>
        <authorList>
            <person name="Barrero R.A."/>
            <person name="Guerrero F.D."/>
            <person name="Moolhuijzen P."/>
            <person name="Goolsby J.A."/>
            <person name="Tidwell J."/>
            <person name="Bellgard S.E."/>
            <person name="Bellgard M.I."/>
        </authorList>
    </citation>
    <scope>NUCLEOTIDE SEQUENCE</scope>
    <source>
        <tissue evidence="1">Shoot tissue taken approximately 20 cm above the soil surface</tissue>
    </source>
</reference>
<name>A0A0A8YFY3_ARUDO</name>
<protein>
    <submittedName>
        <fullName evidence="1">Uncharacterized protein</fullName>
    </submittedName>
</protein>
<evidence type="ECO:0000313" key="1">
    <source>
        <dbReference type="EMBL" id="JAD24165.1"/>
    </source>
</evidence>
<reference evidence="1" key="1">
    <citation type="submission" date="2014-09" db="EMBL/GenBank/DDBJ databases">
        <authorList>
            <person name="Magalhaes I.L.F."/>
            <person name="Oliveira U."/>
            <person name="Santos F.R."/>
            <person name="Vidigal T.H.D.A."/>
            <person name="Brescovit A.D."/>
            <person name="Santos A.J."/>
        </authorList>
    </citation>
    <scope>NUCLEOTIDE SEQUENCE</scope>
    <source>
        <tissue evidence="1">Shoot tissue taken approximately 20 cm above the soil surface</tissue>
    </source>
</reference>